<dbReference type="KEGG" id="sari:H5J25_13390"/>
<dbReference type="EMBL" id="CP061035">
    <property type="protein sequence ID" value="QQV76452.1"/>
    <property type="molecule type" value="Genomic_DNA"/>
</dbReference>
<dbReference type="GO" id="GO:0016020">
    <property type="term" value="C:membrane"/>
    <property type="evidence" value="ECO:0007669"/>
    <property type="project" value="InterPro"/>
</dbReference>
<keyword evidence="6 8" id="KW-0449">Lipoprotein</keyword>
<evidence type="ECO:0000256" key="2">
    <source>
        <dbReference type="ARBA" id="ARBA00022475"/>
    </source>
</evidence>
<gene>
    <name evidence="8" type="ORF">H5J25_13390</name>
</gene>
<evidence type="ECO:0000256" key="6">
    <source>
        <dbReference type="ARBA" id="ARBA00023288"/>
    </source>
</evidence>
<evidence type="ECO:0000256" key="5">
    <source>
        <dbReference type="ARBA" id="ARBA00023139"/>
    </source>
</evidence>
<feature type="signal peptide" evidence="7">
    <location>
        <begin position="1"/>
        <end position="25"/>
    </location>
</feature>
<feature type="chain" id="PRO_5037491535" evidence="7">
    <location>
        <begin position="26"/>
        <end position="47"/>
    </location>
</feature>
<proteinExistence type="inferred from homology"/>
<dbReference type="RefSeq" id="WP_202091765.1">
    <property type="nucleotide sequence ID" value="NZ_CP061035.1"/>
</dbReference>
<evidence type="ECO:0000256" key="1">
    <source>
        <dbReference type="ARBA" id="ARBA00010296"/>
    </source>
</evidence>
<keyword evidence="9" id="KW-1185">Reference proteome</keyword>
<dbReference type="GO" id="GO:0009636">
    <property type="term" value="P:response to toxic substance"/>
    <property type="evidence" value="ECO:0007669"/>
    <property type="project" value="InterPro"/>
</dbReference>
<evidence type="ECO:0000256" key="3">
    <source>
        <dbReference type="ARBA" id="ARBA00022729"/>
    </source>
</evidence>
<organism evidence="8 9">
    <name type="scientific">Sphingomonas aliaeris</name>
    <dbReference type="NCBI Taxonomy" id="2759526"/>
    <lineage>
        <taxon>Bacteria</taxon>
        <taxon>Pseudomonadati</taxon>
        <taxon>Pseudomonadota</taxon>
        <taxon>Alphaproteobacteria</taxon>
        <taxon>Sphingomonadales</taxon>
        <taxon>Sphingomonadaceae</taxon>
        <taxon>Sphingomonas</taxon>
    </lineage>
</organism>
<dbReference type="InterPro" id="IPR012556">
    <property type="entry name" value="Entericidin"/>
</dbReference>
<keyword evidence="3 7" id="KW-0732">Signal</keyword>
<protein>
    <submittedName>
        <fullName evidence="8">Entericidin A/B family lipoprotein</fullName>
    </submittedName>
</protein>
<keyword evidence="4" id="KW-0472">Membrane</keyword>
<name>A0A974S3D5_9SPHN</name>
<dbReference type="PROSITE" id="PS51257">
    <property type="entry name" value="PROKAR_LIPOPROTEIN"/>
    <property type="match status" value="1"/>
</dbReference>
<dbReference type="Proteomes" id="UP000595894">
    <property type="component" value="Chromosome"/>
</dbReference>
<evidence type="ECO:0000313" key="9">
    <source>
        <dbReference type="Proteomes" id="UP000595894"/>
    </source>
</evidence>
<comment type="similarity">
    <text evidence="1">Belongs to the EcnA/EcnB lipoprotein family.</text>
</comment>
<dbReference type="AlphaFoldDB" id="A0A974S3D5"/>
<evidence type="ECO:0000256" key="7">
    <source>
        <dbReference type="SAM" id="SignalP"/>
    </source>
</evidence>
<accession>A0A974S3D5</accession>
<evidence type="ECO:0000256" key="4">
    <source>
        <dbReference type="ARBA" id="ARBA00023136"/>
    </source>
</evidence>
<keyword evidence="5" id="KW-0564">Palmitate</keyword>
<sequence length="47" mass="4539">MTKTITIATLAGLALAISACNTVNGAGKDMKSAGTAVSGASGKNDKK</sequence>
<reference evidence="9" key="1">
    <citation type="submission" date="2020-09" db="EMBL/GenBank/DDBJ databases">
        <title>Sphingomonas sp., a new species isolated from pork steak.</title>
        <authorList>
            <person name="Heidler von Heilborn D."/>
        </authorList>
    </citation>
    <scope>NUCLEOTIDE SEQUENCE [LARGE SCALE GENOMIC DNA]</scope>
</reference>
<evidence type="ECO:0000313" key="8">
    <source>
        <dbReference type="EMBL" id="QQV76452.1"/>
    </source>
</evidence>
<keyword evidence="2" id="KW-1003">Cell membrane</keyword>
<dbReference type="Pfam" id="PF08085">
    <property type="entry name" value="Entericidin"/>
    <property type="match status" value="1"/>
</dbReference>